<keyword evidence="5 10" id="KW-1133">Transmembrane helix</keyword>
<keyword evidence="8 10" id="KW-0594">Phospholipid biosynthesis</keyword>
<name>A0ABU0A363_9BACI</name>
<feature type="transmembrane region" description="Helical" evidence="10">
    <location>
        <begin position="156"/>
        <end position="177"/>
    </location>
</feature>
<gene>
    <name evidence="10" type="primary">plsY</name>
    <name evidence="11" type="ORF">J2S74_004217</name>
</gene>
<accession>A0ABU0A363</accession>
<keyword evidence="11" id="KW-0012">Acyltransferase</keyword>
<dbReference type="InterPro" id="IPR003811">
    <property type="entry name" value="G3P_acylTferase_PlsY"/>
</dbReference>
<proteinExistence type="inferred from homology"/>
<keyword evidence="6 10" id="KW-0443">Lipid metabolism</keyword>
<evidence type="ECO:0000256" key="4">
    <source>
        <dbReference type="ARBA" id="ARBA00022692"/>
    </source>
</evidence>
<feature type="transmembrane region" description="Helical" evidence="10">
    <location>
        <begin position="114"/>
        <end position="136"/>
    </location>
</feature>
<comment type="similarity">
    <text evidence="10">Belongs to the PlsY family.</text>
</comment>
<keyword evidence="7 10" id="KW-0472">Membrane</keyword>
<dbReference type="Pfam" id="PF02660">
    <property type="entry name" value="G3P_acyltransf"/>
    <property type="match status" value="1"/>
</dbReference>
<dbReference type="GO" id="GO:0004366">
    <property type="term" value="F:glycerol-3-phosphate O-acyltransferase activity"/>
    <property type="evidence" value="ECO:0007669"/>
    <property type="project" value="UniProtKB-EC"/>
</dbReference>
<evidence type="ECO:0000313" key="12">
    <source>
        <dbReference type="Proteomes" id="UP001230005"/>
    </source>
</evidence>
<evidence type="ECO:0000256" key="8">
    <source>
        <dbReference type="ARBA" id="ARBA00023209"/>
    </source>
</evidence>
<evidence type="ECO:0000256" key="3">
    <source>
        <dbReference type="ARBA" id="ARBA00022679"/>
    </source>
</evidence>
<dbReference type="Proteomes" id="UP001230005">
    <property type="component" value="Unassembled WGS sequence"/>
</dbReference>
<dbReference type="PANTHER" id="PTHR30309">
    <property type="entry name" value="INNER MEMBRANE PROTEIN YGIH"/>
    <property type="match status" value="1"/>
</dbReference>
<evidence type="ECO:0000256" key="9">
    <source>
        <dbReference type="ARBA" id="ARBA00023264"/>
    </source>
</evidence>
<keyword evidence="1 10" id="KW-1003">Cell membrane</keyword>
<dbReference type="HAMAP" id="MF_01043">
    <property type="entry name" value="PlsY"/>
    <property type="match status" value="1"/>
</dbReference>
<evidence type="ECO:0000313" key="11">
    <source>
        <dbReference type="EMBL" id="MDQ0256795.1"/>
    </source>
</evidence>
<keyword evidence="9 10" id="KW-1208">Phospholipid metabolism</keyword>
<comment type="subcellular location">
    <subcellularLocation>
        <location evidence="10">Cell membrane</location>
        <topology evidence="10">Multi-pass membrane protein</topology>
    </subcellularLocation>
</comment>
<evidence type="ECO:0000256" key="10">
    <source>
        <dbReference type="HAMAP-Rule" id="MF_01043"/>
    </source>
</evidence>
<comment type="caution">
    <text evidence="11">The sequence shown here is derived from an EMBL/GenBank/DDBJ whole genome shotgun (WGS) entry which is preliminary data.</text>
</comment>
<protein>
    <recommendedName>
        <fullName evidence="10">Glycerol-3-phosphate acyltransferase</fullName>
    </recommendedName>
    <alternativeName>
        <fullName evidence="10">Acyl-PO4 G3P acyltransferase</fullName>
    </alternativeName>
    <alternativeName>
        <fullName evidence="10">Acyl-phosphate--glycerol-3-phosphate acyltransferase</fullName>
    </alternativeName>
    <alternativeName>
        <fullName evidence="10">G3P acyltransferase</fullName>
        <shortName evidence="10">GPAT</shortName>
        <ecNumber evidence="10">2.3.1.275</ecNumber>
    </alternativeName>
    <alternativeName>
        <fullName evidence="10">Lysophosphatidic acid synthase</fullName>
        <shortName evidence="10">LPA synthase</shortName>
    </alternativeName>
</protein>
<evidence type="ECO:0000256" key="1">
    <source>
        <dbReference type="ARBA" id="ARBA00022475"/>
    </source>
</evidence>
<comment type="subunit">
    <text evidence="10">Probably interacts with PlsX.</text>
</comment>
<comment type="catalytic activity">
    <reaction evidence="10">
        <text>an acyl phosphate + sn-glycerol 3-phosphate = a 1-acyl-sn-glycero-3-phosphate + phosphate</text>
        <dbReference type="Rhea" id="RHEA:34075"/>
        <dbReference type="ChEBI" id="CHEBI:43474"/>
        <dbReference type="ChEBI" id="CHEBI:57597"/>
        <dbReference type="ChEBI" id="CHEBI:57970"/>
        <dbReference type="ChEBI" id="CHEBI:59918"/>
        <dbReference type="EC" id="2.3.1.275"/>
    </reaction>
</comment>
<feature type="transmembrane region" description="Helical" evidence="10">
    <location>
        <begin position="6"/>
        <end position="25"/>
    </location>
</feature>
<keyword evidence="4 10" id="KW-0812">Transmembrane</keyword>
<comment type="function">
    <text evidence="10">Catalyzes the transfer of an acyl group from acyl-phosphate (acyl-PO(4)) to glycerol-3-phosphate (G3P) to form lysophosphatidic acid (LPA). This enzyme utilizes acyl-phosphate as fatty acyl donor, but not acyl-CoA or acyl-ACP.</text>
</comment>
<keyword evidence="3 10" id="KW-0808">Transferase</keyword>
<dbReference type="EMBL" id="JAUSUG010000020">
    <property type="protein sequence ID" value="MDQ0256795.1"/>
    <property type="molecule type" value="Genomic_DNA"/>
</dbReference>
<organism evidence="11 12">
    <name type="scientific">Evansella vedderi</name>
    <dbReference type="NCBI Taxonomy" id="38282"/>
    <lineage>
        <taxon>Bacteria</taxon>
        <taxon>Bacillati</taxon>
        <taxon>Bacillota</taxon>
        <taxon>Bacilli</taxon>
        <taxon>Bacillales</taxon>
        <taxon>Bacillaceae</taxon>
        <taxon>Evansella</taxon>
    </lineage>
</organism>
<feature type="transmembrane region" description="Helical" evidence="10">
    <location>
        <begin position="83"/>
        <end position="102"/>
    </location>
</feature>
<keyword evidence="12" id="KW-1185">Reference proteome</keyword>
<evidence type="ECO:0000256" key="6">
    <source>
        <dbReference type="ARBA" id="ARBA00023098"/>
    </source>
</evidence>
<evidence type="ECO:0000256" key="5">
    <source>
        <dbReference type="ARBA" id="ARBA00022989"/>
    </source>
</evidence>
<dbReference type="PANTHER" id="PTHR30309:SF0">
    <property type="entry name" value="GLYCEROL-3-PHOSPHATE ACYLTRANSFERASE-RELATED"/>
    <property type="match status" value="1"/>
</dbReference>
<keyword evidence="2 10" id="KW-0444">Lipid biosynthesis</keyword>
<evidence type="ECO:0000256" key="2">
    <source>
        <dbReference type="ARBA" id="ARBA00022516"/>
    </source>
</evidence>
<dbReference type="NCBIfam" id="TIGR00023">
    <property type="entry name" value="glycerol-3-phosphate 1-O-acyltransferase PlsY"/>
    <property type="match status" value="1"/>
</dbReference>
<sequence>MIKLSSYYIILLAYIIGSIPFALIVGKLKYGADVRNFGSGNLGASNSALVLGKKAGALVLFGDVSKGALAMSLPIIFQAEVNPALLGMAVVLGHCFPIFAGFRGGKAVAPTAGALIFYSPLLFLVGYLTFFFVILLTKYVFMGSLSIGVVLTAYTAYTGEMAVALLFAAFSLFMVYLHRKNIINYFANKEVKITDKRIKDYQEKIKEELSRDIVKQDSGA</sequence>
<evidence type="ECO:0000256" key="7">
    <source>
        <dbReference type="ARBA" id="ARBA00023136"/>
    </source>
</evidence>
<dbReference type="EC" id="2.3.1.275" evidence="10"/>
<dbReference type="SMART" id="SM01207">
    <property type="entry name" value="G3P_acyltransf"/>
    <property type="match status" value="1"/>
</dbReference>
<comment type="pathway">
    <text evidence="10">Lipid metabolism; phospholipid metabolism.</text>
</comment>
<reference evidence="11 12" key="1">
    <citation type="submission" date="2023-07" db="EMBL/GenBank/DDBJ databases">
        <title>Genomic Encyclopedia of Type Strains, Phase IV (KMG-IV): sequencing the most valuable type-strain genomes for metagenomic binning, comparative biology and taxonomic classification.</title>
        <authorList>
            <person name="Goeker M."/>
        </authorList>
    </citation>
    <scope>NUCLEOTIDE SEQUENCE [LARGE SCALE GENOMIC DNA]</scope>
    <source>
        <strain evidence="11 12">DSM 9768</strain>
    </source>
</reference>
<dbReference type="RefSeq" id="WP_307329495.1">
    <property type="nucleotide sequence ID" value="NZ_JAUSUG010000020.1"/>
</dbReference>